<keyword evidence="2" id="KW-0689">Ribosomal protein</keyword>
<dbReference type="KEGG" id="lel:PVL30_004981"/>
<keyword evidence="3" id="KW-0687">Ribonucleoprotein</keyword>
<dbReference type="InterPro" id="IPR013005">
    <property type="entry name" value="Ribosomal_uL4-like"/>
</dbReference>
<accession>A5E752</accession>
<sequence>MMLRSIRRLATMAPEASTIASASAASSSSSSLPLTTTTTTTTTTPIKSSSEPSLHFEQPPSYTLAQLRDFPSLAPQSFIPLPTWFFRTEQPTRRDLLWNAVVYEADADRVGSNYVTLKSDKPYSGRKLRPQKGTGRARLGTGNSPHLDNEVKAHAIKGPHDWSTDLNKKQYDQAMQVALTSQYKQGNLFVTQNECQFKQSNLEVAQSFVSTHRLEQLSMLFITDGERENLSQSMRQFFISDKKLENLSKPEKIKALRKLKGRVLSKEEVQVRDILKANRVFVEKPALEWLIAKYDGQ</sequence>
<feature type="region of interest" description="Disordered" evidence="5">
    <location>
        <begin position="22"/>
        <end position="58"/>
    </location>
</feature>
<evidence type="ECO:0000256" key="3">
    <source>
        <dbReference type="ARBA" id="ARBA00023274"/>
    </source>
</evidence>
<dbReference type="GeneID" id="5230459"/>
<evidence type="ECO:0000256" key="5">
    <source>
        <dbReference type="SAM" id="MobiDB-lite"/>
    </source>
</evidence>
<dbReference type="FunCoup" id="A5E752">
    <property type="interactions" value="312"/>
</dbReference>
<organism evidence="6 7">
    <name type="scientific">Lodderomyces elongisporus (strain ATCC 11503 / CBS 2605 / JCM 1781 / NBRC 1676 / NRRL YB-4239)</name>
    <name type="common">Yeast</name>
    <name type="synonym">Saccharomyces elongisporus</name>
    <dbReference type="NCBI Taxonomy" id="379508"/>
    <lineage>
        <taxon>Eukaryota</taxon>
        <taxon>Fungi</taxon>
        <taxon>Dikarya</taxon>
        <taxon>Ascomycota</taxon>
        <taxon>Saccharomycotina</taxon>
        <taxon>Pichiomycetes</taxon>
        <taxon>Debaryomycetaceae</taxon>
        <taxon>Candida/Lodderomyces clade</taxon>
        <taxon>Lodderomyces</taxon>
    </lineage>
</organism>
<dbReference type="SUPFAM" id="SSF52166">
    <property type="entry name" value="Ribosomal protein L4"/>
    <property type="match status" value="1"/>
</dbReference>
<dbReference type="GO" id="GO:0006412">
    <property type="term" value="P:translation"/>
    <property type="evidence" value="ECO:0007669"/>
    <property type="project" value="InterPro"/>
</dbReference>
<dbReference type="OMA" id="KTFGPHP"/>
<dbReference type="Proteomes" id="UP000001996">
    <property type="component" value="Unassembled WGS sequence"/>
</dbReference>
<dbReference type="OrthoDB" id="275876at2759"/>
<keyword evidence="7" id="KW-1185">Reference proteome</keyword>
<dbReference type="InterPro" id="IPR023574">
    <property type="entry name" value="Ribosomal_uL4_dom_sf"/>
</dbReference>
<dbReference type="HOGENOM" id="CLU_041575_4_2_1"/>
<dbReference type="VEuPathDB" id="FungiDB:LELG_05441"/>
<dbReference type="STRING" id="379508.A5E752"/>
<dbReference type="Pfam" id="PF00573">
    <property type="entry name" value="Ribosomal_L4"/>
    <property type="match status" value="1"/>
</dbReference>
<evidence type="ECO:0000256" key="4">
    <source>
        <dbReference type="ARBA" id="ARBA00040565"/>
    </source>
</evidence>
<comment type="similarity">
    <text evidence="1">Belongs to the universal ribosomal protein uL4 family.</text>
</comment>
<reference evidence="6 7" key="1">
    <citation type="journal article" date="2009" name="Nature">
        <title>Evolution of pathogenicity and sexual reproduction in eight Candida genomes.</title>
        <authorList>
            <person name="Butler G."/>
            <person name="Rasmussen M.D."/>
            <person name="Lin M.F."/>
            <person name="Santos M.A."/>
            <person name="Sakthikumar S."/>
            <person name="Munro C.A."/>
            <person name="Rheinbay E."/>
            <person name="Grabherr M."/>
            <person name="Forche A."/>
            <person name="Reedy J.L."/>
            <person name="Agrafioti I."/>
            <person name="Arnaud M.B."/>
            <person name="Bates S."/>
            <person name="Brown A.J."/>
            <person name="Brunke S."/>
            <person name="Costanzo M.C."/>
            <person name="Fitzpatrick D.A."/>
            <person name="de Groot P.W."/>
            <person name="Harris D."/>
            <person name="Hoyer L.L."/>
            <person name="Hube B."/>
            <person name="Klis F.M."/>
            <person name="Kodira C."/>
            <person name="Lennard N."/>
            <person name="Logue M.E."/>
            <person name="Martin R."/>
            <person name="Neiman A.M."/>
            <person name="Nikolaou E."/>
            <person name="Quail M.A."/>
            <person name="Quinn J."/>
            <person name="Santos M.C."/>
            <person name="Schmitzberger F.F."/>
            <person name="Sherlock G."/>
            <person name="Shah P."/>
            <person name="Silverstein K.A."/>
            <person name="Skrzypek M.S."/>
            <person name="Soll D."/>
            <person name="Staggs R."/>
            <person name="Stansfield I."/>
            <person name="Stumpf M.P."/>
            <person name="Sudbery P.E."/>
            <person name="Srikantha T."/>
            <person name="Zeng Q."/>
            <person name="Berman J."/>
            <person name="Berriman M."/>
            <person name="Heitman J."/>
            <person name="Gow N.A."/>
            <person name="Lorenz M.C."/>
            <person name="Birren B.W."/>
            <person name="Kellis M."/>
            <person name="Cuomo C.A."/>
        </authorList>
    </citation>
    <scope>NUCLEOTIDE SEQUENCE [LARGE SCALE GENOMIC DNA]</scope>
    <source>
        <strain evidence="7">ATCC 11503 / BCRC 21390 / CBS 2605 / JCM 1781 / NBRC 1676 / NRRL YB-4239</strain>
    </source>
</reference>
<dbReference type="GO" id="GO:0005762">
    <property type="term" value="C:mitochondrial large ribosomal subunit"/>
    <property type="evidence" value="ECO:0007669"/>
    <property type="project" value="EnsemblFungi"/>
</dbReference>
<gene>
    <name evidence="6" type="ORF">LELG_05441</name>
</gene>
<feature type="compositionally biased region" description="Low complexity" evidence="5">
    <location>
        <begin position="22"/>
        <end position="53"/>
    </location>
</feature>
<name>A5E752_LODEL</name>
<evidence type="ECO:0000256" key="1">
    <source>
        <dbReference type="ARBA" id="ARBA00010528"/>
    </source>
</evidence>
<dbReference type="InParanoid" id="A5E752"/>
<dbReference type="PANTHER" id="PTHR10746:SF6">
    <property type="entry name" value="LARGE RIBOSOMAL SUBUNIT PROTEIN UL4M"/>
    <property type="match status" value="1"/>
</dbReference>
<dbReference type="Gene3D" id="3.40.1370.10">
    <property type="match status" value="1"/>
</dbReference>
<protein>
    <recommendedName>
        <fullName evidence="4">Large ribosomal subunit protein uL4m</fullName>
    </recommendedName>
</protein>
<dbReference type="GO" id="GO:0003735">
    <property type="term" value="F:structural constituent of ribosome"/>
    <property type="evidence" value="ECO:0007669"/>
    <property type="project" value="EnsemblFungi"/>
</dbReference>
<feature type="region of interest" description="Disordered" evidence="5">
    <location>
        <begin position="121"/>
        <end position="146"/>
    </location>
</feature>
<dbReference type="InterPro" id="IPR002136">
    <property type="entry name" value="Ribosomal_uL4"/>
</dbReference>
<dbReference type="EMBL" id="CH981533">
    <property type="protein sequence ID" value="EDK47260.1"/>
    <property type="molecule type" value="Genomic_DNA"/>
</dbReference>
<proteinExistence type="inferred from homology"/>
<dbReference type="eggNOG" id="KOG1624">
    <property type="taxonomic scope" value="Eukaryota"/>
</dbReference>
<evidence type="ECO:0000256" key="2">
    <source>
        <dbReference type="ARBA" id="ARBA00022980"/>
    </source>
</evidence>
<evidence type="ECO:0000313" key="6">
    <source>
        <dbReference type="EMBL" id="EDK47260.1"/>
    </source>
</evidence>
<dbReference type="PANTHER" id="PTHR10746">
    <property type="entry name" value="50S RIBOSOMAL PROTEIN L4"/>
    <property type="match status" value="1"/>
</dbReference>
<evidence type="ECO:0000313" key="7">
    <source>
        <dbReference type="Proteomes" id="UP000001996"/>
    </source>
</evidence>
<dbReference type="AlphaFoldDB" id="A5E752"/>